<protein>
    <submittedName>
        <fullName evidence="3">Class I SAM-dependent methyltransferase</fullName>
    </submittedName>
</protein>
<proteinExistence type="predicted"/>
<reference evidence="3 4" key="1">
    <citation type="submission" date="2021-01" db="EMBL/GenBank/DDBJ databases">
        <title>Streptomyces acididurans sp. nov., isolated from a peat swamp forest soil.</title>
        <authorList>
            <person name="Chantavorakit T."/>
            <person name="Duangmal K."/>
        </authorList>
    </citation>
    <scope>NUCLEOTIDE SEQUENCE [LARGE SCALE GENOMIC DNA]</scope>
    <source>
        <strain evidence="3 4">KK5PA1</strain>
    </source>
</reference>
<gene>
    <name evidence="3" type="ORF">ITX44_15750</name>
</gene>
<dbReference type="SUPFAM" id="SSF53335">
    <property type="entry name" value="S-adenosyl-L-methionine-dependent methyltransferases"/>
    <property type="match status" value="1"/>
</dbReference>
<organism evidence="3 4">
    <name type="scientific">Actinacidiphila acididurans</name>
    <dbReference type="NCBI Taxonomy" id="2784346"/>
    <lineage>
        <taxon>Bacteria</taxon>
        <taxon>Bacillati</taxon>
        <taxon>Actinomycetota</taxon>
        <taxon>Actinomycetes</taxon>
        <taxon>Kitasatosporales</taxon>
        <taxon>Streptomycetaceae</taxon>
        <taxon>Actinacidiphila</taxon>
    </lineage>
</organism>
<comment type="caution">
    <text evidence="3">The sequence shown here is derived from an EMBL/GenBank/DDBJ whole genome shotgun (WGS) entry which is preliminary data.</text>
</comment>
<accession>A0ABS2TSK5</accession>
<dbReference type="PANTHER" id="PTHR43861">
    <property type="entry name" value="TRANS-ACONITATE 2-METHYLTRANSFERASE-RELATED"/>
    <property type="match status" value="1"/>
</dbReference>
<sequence>MVDEVFRHPRLAPLYDTLDPDRSDLDAYVRVAEEVGARRVLDIGCGTGVFALMLADRGAEVVGIDPAQASIEVARAKPGAERVRWIHGDGTTLPPLQADLVTMTANVAQHIAEPRAWAGTLRGAYEALRPGGHLVFETRDPAGRAWEEWNRDATREVTDIPGVGAVESWVDLIEVDGPLVTFRGTYVFAADGQALTSESTLRFRERQEVEADLAACGYLLTDVRDAPDRPGREFVFLARRPTA</sequence>
<keyword evidence="3" id="KW-0489">Methyltransferase</keyword>
<dbReference type="RefSeq" id="WP_205357834.1">
    <property type="nucleotide sequence ID" value="NZ_JADKYB010000007.1"/>
</dbReference>
<evidence type="ECO:0000259" key="2">
    <source>
        <dbReference type="Pfam" id="PF13649"/>
    </source>
</evidence>
<dbReference type="InterPro" id="IPR029063">
    <property type="entry name" value="SAM-dependent_MTases_sf"/>
</dbReference>
<dbReference type="GO" id="GO:0032259">
    <property type="term" value="P:methylation"/>
    <property type="evidence" value="ECO:0007669"/>
    <property type="project" value="UniProtKB-KW"/>
</dbReference>
<dbReference type="CDD" id="cd02440">
    <property type="entry name" value="AdoMet_MTases"/>
    <property type="match status" value="1"/>
</dbReference>
<dbReference type="InterPro" id="IPR041698">
    <property type="entry name" value="Methyltransf_25"/>
</dbReference>
<dbReference type="Gene3D" id="3.40.50.150">
    <property type="entry name" value="Vaccinia Virus protein VP39"/>
    <property type="match status" value="1"/>
</dbReference>
<dbReference type="Proteomes" id="UP000749040">
    <property type="component" value="Unassembled WGS sequence"/>
</dbReference>
<evidence type="ECO:0000313" key="3">
    <source>
        <dbReference type="EMBL" id="MBM9505981.1"/>
    </source>
</evidence>
<name>A0ABS2TSK5_9ACTN</name>
<dbReference type="EMBL" id="JADKYB010000007">
    <property type="protein sequence ID" value="MBM9505981.1"/>
    <property type="molecule type" value="Genomic_DNA"/>
</dbReference>
<dbReference type="GO" id="GO:0008168">
    <property type="term" value="F:methyltransferase activity"/>
    <property type="evidence" value="ECO:0007669"/>
    <property type="project" value="UniProtKB-KW"/>
</dbReference>
<keyword evidence="1" id="KW-0808">Transferase</keyword>
<dbReference type="Pfam" id="PF13649">
    <property type="entry name" value="Methyltransf_25"/>
    <property type="match status" value="1"/>
</dbReference>
<evidence type="ECO:0000313" key="4">
    <source>
        <dbReference type="Proteomes" id="UP000749040"/>
    </source>
</evidence>
<feature type="domain" description="Methyltransferase" evidence="2">
    <location>
        <begin position="40"/>
        <end position="132"/>
    </location>
</feature>
<evidence type="ECO:0000256" key="1">
    <source>
        <dbReference type="ARBA" id="ARBA00022679"/>
    </source>
</evidence>
<keyword evidence="4" id="KW-1185">Reference proteome</keyword>